<sequence length="193" mass="22266">MPRVLGGIPWWQRIFALDTELRIIEAQKGCPMRCNVDASGNAEPLRLQDTSLVVLNVERDEITPDAMKKAVESLVKRHRRKTEAIDLTCEYWRISADACQYDIRFQEHRIADAQRRIQSHRQSMKRLFTQIRKLRKSVREANKAAPYRESIWDTFGGNTHASSLLLLLRSCNTASPAMYGTNVKSRRRGRLVA</sequence>
<comment type="caution">
    <text evidence="1">The sequence shown here is derived from an EMBL/GenBank/DDBJ whole genome shotgun (WGS) entry which is preliminary data.</text>
</comment>
<reference evidence="1" key="1">
    <citation type="submission" date="2021-02" db="EMBL/GenBank/DDBJ databases">
        <authorList>
            <consortium name="DOE Joint Genome Institute"/>
            <person name="Ahrendt S."/>
            <person name="Looney B.P."/>
            <person name="Miyauchi S."/>
            <person name="Morin E."/>
            <person name="Drula E."/>
            <person name="Courty P.E."/>
            <person name="Chicoki N."/>
            <person name="Fauchery L."/>
            <person name="Kohler A."/>
            <person name="Kuo A."/>
            <person name="Labutti K."/>
            <person name="Pangilinan J."/>
            <person name="Lipzen A."/>
            <person name="Riley R."/>
            <person name="Andreopoulos W."/>
            <person name="He G."/>
            <person name="Johnson J."/>
            <person name="Barry K.W."/>
            <person name="Grigoriev I.V."/>
            <person name="Nagy L."/>
            <person name="Hibbett D."/>
            <person name="Henrissat B."/>
            <person name="Matheny P.B."/>
            <person name="Labbe J."/>
            <person name="Martin F."/>
        </authorList>
    </citation>
    <scope>NUCLEOTIDE SEQUENCE</scope>
    <source>
        <strain evidence="1">FP105234-sp</strain>
    </source>
</reference>
<keyword evidence="2" id="KW-1185">Reference proteome</keyword>
<organism evidence="1 2">
    <name type="scientific">Auriscalpium vulgare</name>
    <dbReference type="NCBI Taxonomy" id="40419"/>
    <lineage>
        <taxon>Eukaryota</taxon>
        <taxon>Fungi</taxon>
        <taxon>Dikarya</taxon>
        <taxon>Basidiomycota</taxon>
        <taxon>Agaricomycotina</taxon>
        <taxon>Agaricomycetes</taxon>
        <taxon>Russulales</taxon>
        <taxon>Auriscalpiaceae</taxon>
        <taxon>Auriscalpium</taxon>
    </lineage>
</organism>
<reference evidence="1" key="2">
    <citation type="journal article" date="2022" name="New Phytol.">
        <title>Evolutionary transition to the ectomycorrhizal habit in the genomes of a hyperdiverse lineage of mushroom-forming fungi.</title>
        <authorList>
            <person name="Looney B."/>
            <person name="Miyauchi S."/>
            <person name="Morin E."/>
            <person name="Drula E."/>
            <person name="Courty P.E."/>
            <person name="Kohler A."/>
            <person name="Kuo A."/>
            <person name="LaButti K."/>
            <person name="Pangilinan J."/>
            <person name="Lipzen A."/>
            <person name="Riley R."/>
            <person name="Andreopoulos W."/>
            <person name="He G."/>
            <person name="Johnson J."/>
            <person name="Nolan M."/>
            <person name="Tritt A."/>
            <person name="Barry K.W."/>
            <person name="Grigoriev I.V."/>
            <person name="Nagy L.G."/>
            <person name="Hibbett D."/>
            <person name="Henrissat B."/>
            <person name="Matheny P.B."/>
            <person name="Labbe J."/>
            <person name="Martin F.M."/>
        </authorList>
    </citation>
    <scope>NUCLEOTIDE SEQUENCE</scope>
    <source>
        <strain evidence="1">FP105234-sp</strain>
    </source>
</reference>
<dbReference type="EMBL" id="MU276072">
    <property type="protein sequence ID" value="KAI0042326.1"/>
    <property type="molecule type" value="Genomic_DNA"/>
</dbReference>
<dbReference type="Proteomes" id="UP000814033">
    <property type="component" value="Unassembled WGS sequence"/>
</dbReference>
<accession>A0ACB8RDQ1</accession>
<evidence type="ECO:0000313" key="2">
    <source>
        <dbReference type="Proteomes" id="UP000814033"/>
    </source>
</evidence>
<protein>
    <submittedName>
        <fullName evidence="1">Uncharacterized protein</fullName>
    </submittedName>
</protein>
<proteinExistence type="predicted"/>
<name>A0ACB8RDQ1_9AGAM</name>
<evidence type="ECO:0000313" key="1">
    <source>
        <dbReference type="EMBL" id="KAI0042326.1"/>
    </source>
</evidence>
<gene>
    <name evidence="1" type="ORF">FA95DRAFT_1575821</name>
</gene>